<gene>
    <name evidence="1" type="ORF">PILCRDRAFT_824867</name>
</gene>
<evidence type="ECO:0000313" key="1">
    <source>
        <dbReference type="EMBL" id="KIM77887.1"/>
    </source>
</evidence>
<dbReference type="EMBL" id="KN833020">
    <property type="protein sequence ID" value="KIM77887.1"/>
    <property type="molecule type" value="Genomic_DNA"/>
</dbReference>
<evidence type="ECO:0000313" key="2">
    <source>
        <dbReference type="Proteomes" id="UP000054166"/>
    </source>
</evidence>
<dbReference type="Proteomes" id="UP000054166">
    <property type="component" value="Unassembled WGS sequence"/>
</dbReference>
<reference evidence="1 2" key="1">
    <citation type="submission" date="2014-04" db="EMBL/GenBank/DDBJ databases">
        <authorList>
            <consortium name="DOE Joint Genome Institute"/>
            <person name="Kuo A."/>
            <person name="Tarkka M."/>
            <person name="Buscot F."/>
            <person name="Kohler A."/>
            <person name="Nagy L.G."/>
            <person name="Floudas D."/>
            <person name="Copeland A."/>
            <person name="Barry K.W."/>
            <person name="Cichocki N."/>
            <person name="Veneault-Fourrey C."/>
            <person name="LaButti K."/>
            <person name="Lindquist E.A."/>
            <person name="Lipzen A."/>
            <person name="Lundell T."/>
            <person name="Morin E."/>
            <person name="Murat C."/>
            <person name="Sun H."/>
            <person name="Tunlid A."/>
            <person name="Henrissat B."/>
            <person name="Grigoriev I.V."/>
            <person name="Hibbett D.S."/>
            <person name="Martin F."/>
            <person name="Nordberg H.P."/>
            <person name="Cantor M.N."/>
            <person name="Hua S.X."/>
        </authorList>
    </citation>
    <scope>NUCLEOTIDE SEQUENCE [LARGE SCALE GENOMIC DNA]</scope>
    <source>
        <strain evidence="1 2">F 1598</strain>
    </source>
</reference>
<name>A0A0C3BKM6_PILCF</name>
<organism evidence="1 2">
    <name type="scientific">Piloderma croceum (strain F 1598)</name>
    <dbReference type="NCBI Taxonomy" id="765440"/>
    <lineage>
        <taxon>Eukaryota</taxon>
        <taxon>Fungi</taxon>
        <taxon>Dikarya</taxon>
        <taxon>Basidiomycota</taxon>
        <taxon>Agaricomycotina</taxon>
        <taxon>Agaricomycetes</taxon>
        <taxon>Agaricomycetidae</taxon>
        <taxon>Atheliales</taxon>
        <taxon>Atheliaceae</taxon>
        <taxon>Piloderma</taxon>
    </lineage>
</organism>
<keyword evidence="2" id="KW-1185">Reference proteome</keyword>
<accession>A0A0C3BKM6</accession>
<dbReference type="InParanoid" id="A0A0C3BKM6"/>
<reference evidence="2" key="2">
    <citation type="submission" date="2015-01" db="EMBL/GenBank/DDBJ databases">
        <title>Evolutionary Origins and Diversification of the Mycorrhizal Mutualists.</title>
        <authorList>
            <consortium name="DOE Joint Genome Institute"/>
            <consortium name="Mycorrhizal Genomics Consortium"/>
            <person name="Kohler A."/>
            <person name="Kuo A."/>
            <person name="Nagy L.G."/>
            <person name="Floudas D."/>
            <person name="Copeland A."/>
            <person name="Barry K.W."/>
            <person name="Cichocki N."/>
            <person name="Veneault-Fourrey C."/>
            <person name="LaButti K."/>
            <person name="Lindquist E.A."/>
            <person name="Lipzen A."/>
            <person name="Lundell T."/>
            <person name="Morin E."/>
            <person name="Murat C."/>
            <person name="Riley R."/>
            <person name="Ohm R."/>
            <person name="Sun H."/>
            <person name="Tunlid A."/>
            <person name="Henrissat B."/>
            <person name="Grigoriev I.V."/>
            <person name="Hibbett D.S."/>
            <person name="Martin F."/>
        </authorList>
    </citation>
    <scope>NUCLEOTIDE SEQUENCE [LARGE SCALE GENOMIC DNA]</scope>
    <source>
        <strain evidence="2">F 1598</strain>
    </source>
</reference>
<dbReference type="HOGENOM" id="CLU_2559100_0_0_1"/>
<proteinExistence type="predicted"/>
<protein>
    <submittedName>
        <fullName evidence="1">Uncharacterized protein</fullName>
    </submittedName>
</protein>
<dbReference type="AlphaFoldDB" id="A0A0C3BKM6"/>
<sequence>MMDTAKNAFINAFKEALVGHAPRIPSPSQILSTTRTTCSSHKPPCLLPSSVPLWLAHAPTKTITSQSSISRASIYAHLDIVA</sequence>